<evidence type="ECO:0000313" key="6">
    <source>
        <dbReference type="Proteomes" id="UP000028782"/>
    </source>
</evidence>
<keyword evidence="3" id="KW-0804">Transcription</keyword>
<name>A0A076PKK3_COMTE</name>
<protein>
    <submittedName>
        <fullName evidence="5">Transcriptional regulator</fullName>
    </submittedName>
</protein>
<dbReference type="RefSeq" id="WP_003058121.1">
    <property type="nucleotide sequence ID" value="NZ_CP006704.1"/>
</dbReference>
<dbReference type="NCBIfam" id="NF007741">
    <property type="entry name" value="PRK10421.1"/>
    <property type="match status" value="1"/>
</dbReference>
<dbReference type="Pfam" id="PF00392">
    <property type="entry name" value="GntR"/>
    <property type="match status" value="1"/>
</dbReference>
<dbReference type="Gene3D" id="1.10.10.10">
    <property type="entry name" value="Winged helix-like DNA-binding domain superfamily/Winged helix DNA-binding domain"/>
    <property type="match status" value="1"/>
</dbReference>
<dbReference type="AlphaFoldDB" id="A0A076PKK3"/>
<evidence type="ECO:0000256" key="1">
    <source>
        <dbReference type="ARBA" id="ARBA00023015"/>
    </source>
</evidence>
<dbReference type="KEGG" id="ctes:O987_05255"/>
<dbReference type="SMART" id="SM00895">
    <property type="entry name" value="FCD"/>
    <property type="match status" value="1"/>
</dbReference>
<dbReference type="Gene3D" id="1.20.120.530">
    <property type="entry name" value="GntR ligand-binding domain-like"/>
    <property type="match status" value="1"/>
</dbReference>
<dbReference type="SUPFAM" id="SSF48008">
    <property type="entry name" value="GntR ligand-binding domain-like"/>
    <property type="match status" value="1"/>
</dbReference>
<dbReference type="InterPro" id="IPR000524">
    <property type="entry name" value="Tscrpt_reg_HTH_GntR"/>
</dbReference>
<dbReference type="Proteomes" id="UP000028782">
    <property type="component" value="Chromosome"/>
</dbReference>
<dbReference type="CDD" id="cd07377">
    <property type="entry name" value="WHTH_GntR"/>
    <property type="match status" value="1"/>
</dbReference>
<keyword evidence="2" id="KW-0238">DNA-binding</keyword>
<organism evidence="5 6">
    <name type="scientific">Comamonas testosteroni TK102</name>
    <dbReference type="NCBI Taxonomy" id="1392005"/>
    <lineage>
        <taxon>Bacteria</taxon>
        <taxon>Pseudomonadati</taxon>
        <taxon>Pseudomonadota</taxon>
        <taxon>Betaproteobacteria</taxon>
        <taxon>Burkholderiales</taxon>
        <taxon>Comamonadaceae</taxon>
        <taxon>Comamonas</taxon>
    </lineage>
</organism>
<dbReference type="InterPro" id="IPR036388">
    <property type="entry name" value="WH-like_DNA-bd_sf"/>
</dbReference>
<evidence type="ECO:0000259" key="4">
    <source>
        <dbReference type="PROSITE" id="PS50949"/>
    </source>
</evidence>
<evidence type="ECO:0000256" key="2">
    <source>
        <dbReference type="ARBA" id="ARBA00023125"/>
    </source>
</evidence>
<dbReference type="GO" id="GO:0003700">
    <property type="term" value="F:DNA-binding transcription factor activity"/>
    <property type="evidence" value="ECO:0007669"/>
    <property type="project" value="InterPro"/>
</dbReference>
<dbReference type="HOGENOM" id="CLU_017584_9_1_4"/>
<dbReference type="PRINTS" id="PR00035">
    <property type="entry name" value="HTHGNTR"/>
</dbReference>
<accession>A0A076PKK3</accession>
<dbReference type="PANTHER" id="PTHR43537:SF18">
    <property type="entry name" value="L-LACTATE DEHYDROGENASE OPERON REGULATORY PROTEIN-RELATED"/>
    <property type="match status" value="1"/>
</dbReference>
<dbReference type="EMBL" id="CP006704">
    <property type="protein sequence ID" value="AIJ45211.1"/>
    <property type="molecule type" value="Genomic_DNA"/>
</dbReference>
<evidence type="ECO:0000256" key="3">
    <source>
        <dbReference type="ARBA" id="ARBA00023163"/>
    </source>
</evidence>
<dbReference type="InterPro" id="IPR008920">
    <property type="entry name" value="TF_FadR/GntR_C"/>
</dbReference>
<proteinExistence type="predicted"/>
<dbReference type="PROSITE" id="PS50949">
    <property type="entry name" value="HTH_GNTR"/>
    <property type="match status" value="1"/>
</dbReference>
<gene>
    <name evidence="5" type="ORF">O987_05255</name>
</gene>
<dbReference type="InterPro" id="IPR036390">
    <property type="entry name" value="WH_DNA-bd_sf"/>
</dbReference>
<keyword evidence="1" id="KW-0805">Transcription regulation</keyword>
<reference evidence="5 6" key="1">
    <citation type="journal article" date="2014" name="Genome Announc.">
        <title>Complete Genome Sequence of Polychlorinated Biphenyl Degrader Comamonas testosteroni TK102 (NBRC 109938).</title>
        <authorList>
            <person name="Fukuda K."/>
            <person name="Hosoyama A."/>
            <person name="Tsuchikane K."/>
            <person name="Ohji S."/>
            <person name="Yamazoe A."/>
            <person name="Fujita N."/>
            <person name="Shintani M."/>
            <person name="Kimbara K."/>
        </authorList>
    </citation>
    <scope>NUCLEOTIDE SEQUENCE [LARGE SCALE GENOMIC DNA]</scope>
    <source>
        <strain evidence="5">TK102</strain>
    </source>
</reference>
<feature type="domain" description="HTH gntR-type" evidence="4">
    <location>
        <begin position="4"/>
        <end position="72"/>
    </location>
</feature>
<evidence type="ECO:0000313" key="5">
    <source>
        <dbReference type="EMBL" id="AIJ45211.1"/>
    </source>
</evidence>
<dbReference type="SUPFAM" id="SSF46785">
    <property type="entry name" value="Winged helix' DNA-binding domain"/>
    <property type="match status" value="1"/>
</dbReference>
<dbReference type="InterPro" id="IPR011711">
    <property type="entry name" value="GntR_C"/>
</dbReference>
<dbReference type="PANTHER" id="PTHR43537">
    <property type="entry name" value="TRANSCRIPTIONAL REGULATOR, GNTR FAMILY"/>
    <property type="match status" value="1"/>
</dbReference>
<dbReference type="SMART" id="SM00345">
    <property type="entry name" value="HTH_GNTR"/>
    <property type="match status" value="1"/>
</dbReference>
<dbReference type="GO" id="GO:0003677">
    <property type="term" value="F:DNA binding"/>
    <property type="evidence" value="ECO:0007669"/>
    <property type="project" value="UniProtKB-KW"/>
</dbReference>
<dbReference type="Pfam" id="PF07729">
    <property type="entry name" value="FCD"/>
    <property type="match status" value="1"/>
</dbReference>
<sequence length="256" mass="28547">MPAIRLSDRVAQQLLELIQSTQLQSGAKLPTERALAEQLGVSRTALREAIQKLASRGVLESRVGAGTFVGSRVPLWHEQAVAPLESLLRDDPQYRYDVLEARQALELSTAWYAAQRATDKDRDRIRHCFDDMLHHQQARDAASAARSDAQFHLAIAEASHNAVLVQLMGSLFELVLGTVAQNRRLMFVHDDPSTLEHLTAQHRNLMQAIVDGEPEQARSAIGQHLAYVHEKLSESDAEAARRKRLDRFSSSSAIFS</sequence>